<gene>
    <name evidence="3" type="ORF">DN068_08355</name>
</gene>
<accession>A0A2W2C005</accession>
<evidence type="ECO:0000259" key="2">
    <source>
        <dbReference type="Pfam" id="PF17482"/>
    </source>
</evidence>
<dbReference type="EMBL" id="QKTW01000013">
    <property type="protein sequence ID" value="PZF73393.1"/>
    <property type="molecule type" value="Genomic_DNA"/>
</dbReference>
<evidence type="ECO:0000256" key="1">
    <source>
        <dbReference type="ARBA" id="ARBA00008005"/>
    </source>
</evidence>
<dbReference type="Pfam" id="PF17482">
    <property type="entry name" value="Phage_sheath_1C"/>
    <property type="match status" value="1"/>
</dbReference>
<organism evidence="3 4">
    <name type="scientific">Taibaiella soli</name>
    <dbReference type="NCBI Taxonomy" id="1649169"/>
    <lineage>
        <taxon>Bacteria</taxon>
        <taxon>Pseudomonadati</taxon>
        <taxon>Bacteroidota</taxon>
        <taxon>Chitinophagia</taxon>
        <taxon>Chitinophagales</taxon>
        <taxon>Chitinophagaceae</taxon>
        <taxon>Taibaiella</taxon>
    </lineage>
</organism>
<dbReference type="AlphaFoldDB" id="A0A2W2C005"/>
<dbReference type="Gene3D" id="3.40.50.11780">
    <property type="match status" value="1"/>
</dbReference>
<reference evidence="3 4" key="1">
    <citation type="submission" date="2018-06" db="EMBL/GenBank/DDBJ databases">
        <title>Mucibacter soli gen. nov., sp. nov., a new member of the family Chitinophagaceae producing mucin.</title>
        <authorList>
            <person name="Kim M.-K."/>
            <person name="Park S."/>
            <person name="Kim T.-S."/>
            <person name="Joung Y."/>
            <person name="Han J.-H."/>
            <person name="Kim S.B."/>
        </authorList>
    </citation>
    <scope>NUCLEOTIDE SEQUENCE [LARGE SCALE GENOMIC DNA]</scope>
    <source>
        <strain evidence="3 4">R1-15</strain>
    </source>
</reference>
<feature type="domain" description="Tail sheath protein C-terminal" evidence="2">
    <location>
        <begin position="370"/>
        <end position="476"/>
    </location>
</feature>
<keyword evidence="4" id="KW-1185">Reference proteome</keyword>
<comment type="caution">
    <text evidence="3">The sequence shown here is derived from an EMBL/GenBank/DDBJ whole genome shotgun (WGS) entry which is preliminary data.</text>
</comment>
<dbReference type="InterPro" id="IPR052042">
    <property type="entry name" value="Tail_sheath_structural"/>
</dbReference>
<dbReference type="OrthoDB" id="9767864at2"/>
<sequence length="481" mass="52164">MANYRSPGVYVEEISLLPPSIAEVESAVPAFIGYTQQATKLIADDLHNVATPISSLSDFITYFGGPDTESVSNITVNVNELKTGSVTTGFNVTVTPTVANLSKHILYHAMVNFFANGGGSCYVVSVGKYSSGIVQADLETGIDLIANEDAPTMLVVPEAIYLSSNAAFDSINQRMINQAATLMDRFAIIDTYASTAPKMPGTIPSDVATAINNIPTDENIRRFGAVYYPYLETVYNYNFDFDSIILTSHTVNGGTPASGDQTGNALSVVKTSASAMYNAIAAEYAKYHIILPPSAAMAGVYTRVDDTRGVWKAPANVSVMDVVKPVISIARAEQDLLNINTDTGKSVNAILNMPGYGTVVMGARTLDGNNNEWKYINVRRFFSVVEESIKKSTNWVVFEPNTSQTWVKVQAMIENYLFLKWRDGALAGAKPEQAYFVNVGLGTTMNSVDILEGRMIVQIGMAVARPAEFIILQFEQIMQTS</sequence>
<comment type="similarity">
    <text evidence="1">Belongs to the myoviridae tail sheath protein family.</text>
</comment>
<protein>
    <submittedName>
        <fullName evidence="3">Phage tail sheath family protein</fullName>
    </submittedName>
</protein>
<evidence type="ECO:0000313" key="3">
    <source>
        <dbReference type="EMBL" id="PZF73393.1"/>
    </source>
</evidence>
<dbReference type="PANTHER" id="PTHR35861:SF1">
    <property type="entry name" value="PHAGE TAIL SHEATH PROTEIN"/>
    <property type="match status" value="1"/>
</dbReference>
<dbReference type="InterPro" id="IPR020287">
    <property type="entry name" value="Tail_sheath_C"/>
</dbReference>
<evidence type="ECO:0000313" key="4">
    <source>
        <dbReference type="Proteomes" id="UP000248745"/>
    </source>
</evidence>
<dbReference type="Proteomes" id="UP000248745">
    <property type="component" value="Unassembled WGS sequence"/>
</dbReference>
<name>A0A2W2C005_9BACT</name>
<proteinExistence type="inferred from homology"/>
<dbReference type="RefSeq" id="WP_110998456.1">
    <property type="nucleotide sequence ID" value="NZ_QKTW01000013.1"/>
</dbReference>
<dbReference type="PANTHER" id="PTHR35861">
    <property type="match status" value="1"/>
</dbReference>